<evidence type="ECO:0000259" key="1">
    <source>
        <dbReference type="Pfam" id="PF04851"/>
    </source>
</evidence>
<evidence type="ECO:0000313" key="3">
    <source>
        <dbReference type="EMBL" id="MTV50509.1"/>
    </source>
</evidence>
<protein>
    <submittedName>
        <fullName evidence="3">Restriction endonuclease subunit R</fullName>
    </submittedName>
</protein>
<comment type="caution">
    <text evidence="3">The sequence shown here is derived from an EMBL/GenBank/DDBJ whole genome shotgun (WGS) entry which is preliminary data.</text>
</comment>
<dbReference type="InterPro" id="IPR045572">
    <property type="entry name" value="RE_endonuc_C"/>
</dbReference>
<keyword evidence="3" id="KW-0255">Endonuclease</keyword>
<keyword evidence="3" id="KW-0378">Hydrolase</keyword>
<dbReference type="GO" id="GO:0005524">
    <property type="term" value="F:ATP binding"/>
    <property type="evidence" value="ECO:0007669"/>
    <property type="project" value="InterPro"/>
</dbReference>
<evidence type="ECO:0000259" key="2">
    <source>
        <dbReference type="Pfam" id="PF19778"/>
    </source>
</evidence>
<gene>
    <name evidence="3" type="ORF">GJ688_16310</name>
</gene>
<dbReference type="GO" id="GO:0015668">
    <property type="term" value="F:type III site-specific deoxyribonuclease activity"/>
    <property type="evidence" value="ECO:0007669"/>
    <property type="project" value="InterPro"/>
</dbReference>
<accession>A0A6I3SNM6</accession>
<dbReference type="AlphaFoldDB" id="A0A6I3SNM6"/>
<feature type="domain" description="Helicase/UvrB N-terminal" evidence="1">
    <location>
        <begin position="130"/>
        <end position="300"/>
    </location>
</feature>
<keyword evidence="4" id="KW-1185">Reference proteome</keyword>
<sequence length="1062" mass="120121">MKFKFKIQPFQTEAAESVVKVFAGQPNYGMSKYRLDLGKRKGTIMQKSGESSLFGETEEEKRNRLADKYYNTRDELTAEETEILEAAYRNADVELTAEELLKNIRAVQTDNNIKYSTGLAAGLGAVSLDVEMETGTGKTYVYIKTMFELHKAYGWSKYIVVVPSIAIREGVKKSFEMMQEHFMELYGIKARFFVYNSSNLHQLDEFSQNSGINAMIINTQAFNTTMNEDKNVEGRSGNEAARIIYTKRDEFGSRRPIDVIKANRPIIILDEPQKMGGVATQNALKKNFNPLFSLNYSATHKTSHNLVYVLDALDAYKKKLVKKIEVKGFELKNLSGTNRYMYLTGIIIDRKKPPRARLELEVKRGSGIKRETLILGVGDSLYTASNGLEEYRGISVAEVDPIRSLVTFSNGDSLAAGEASGNVNEDDIRRIQIRETIASHFDKEEKLFEQGIKCLTLFFIDEVANYRQYGEDGEEILGEYGRIFEEEYTAALNERMTLFPAAYQAYLREIETYETHRGYFSIDKKGRSVNSTVKRGSEFSDDISAYDLILKNKERLLSFEEPTRFIFSHSALREGWDNPNVFQICTLKHSDNATAKRQEVGRGLRLCVNSTGERQDLDVCGETLVHGINVLTVIASESYAGFVADLQREIKSNLYERPTKVSPEYFAGRNIKIGEDTHTITAAEATAIYHYLACNYYVNDTGGVTDTYRLAVESGNLAPLKQELAPLEENIHKLVQSIFDPSILNDMTGNGHETKVKDNPINENWKDFKELWDRINQKYAYTVEFDSAELIQKSIAAINSELRVASLTYRLIKGEQTVTEFNVKHTETKKLDRAQGSSAEYDLIGKIAEGTTLTRKTTTAILNGISREKLWMFRENPEEFITKVSGIINRQKASVVVEHITYTPSAEGPYSQAIFNMGRASDEYAKAFKAKHAIQDYVFTDGTSTESVERRFVEDLDTADEVIVYAKLPRGPRGFYIPTPVGNYSPDWAISFKKGTVKHIFFIAETKGSMKSTKFGEMSRTDEIEKAKISCAKKLFNEISTSGVKYHDVDSYQTLLNVIESL</sequence>
<dbReference type="InterPro" id="IPR027417">
    <property type="entry name" value="P-loop_NTPase"/>
</dbReference>
<name>A0A6I3SNM6_HELMO</name>
<dbReference type="SUPFAM" id="SSF52540">
    <property type="entry name" value="P-loop containing nucleoside triphosphate hydrolases"/>
    <property type="match status" value="2"/>
</dbReference>
<reference evidence="3 4" key="1">
    <citation type="submission" date="2019-11" db="EMBL/GenBank/DDBJ databases">
        <title>Whole-genome sequence of a the green, strictly anaerobic photosynthetic bacterium Heliobacillus mobilis DSM 6151.</title>
        <authorList>
            <person name="Kyndt J.A."/>
            <person name="Meyer T.E."/>
        </authorList>
    </citation>
    <scope>NUCLEOTIDE SEQUENCE [LARGE SCALE GENOMIC DNA]</scope>
    <source>
        <strain evidence="3 4">DSM 6151</strain>
    </source>
</reference>
<dbReference type="RefSeq" id="WP_155477596.1">
    <property type="nucleotide sequence ID" value="NZ_WNKU01000027.1"/>
</dbReference>
<organism evidence="3 4">
    <name type="scientific">Heliobacterium mobile</name>
    <name type="common">Heliobacillus mobilis</name>
    <dbReference type="NCBI Taxonomy" id="28064"/>
    <lineage>
        <taxon>Bacteria</taxon>
        <taxon>Bacillati</taxon>
        <taxon>Bacillota</taxon>
        <taxon>Clostridia</taxon>
        <taxon>Eubacteriales</taxon>
        <taxon>Heliobacteriaceae</taxon>
        <taxon>Heliobacterium</taxon>
    </lineage>
</organism>
<dbReference type="EMBL" id="WNKU01000027">
    <property type="protein sequence ID" value="MTV50509.1"/>
    <property type="molecule type" value="Genomic_DNA"/>
</dbReference>
<dbReference type="OrthoDB" id="9804145at2"/>
<keyword evidence="3" id="KW-0540">Nuclease</keyword>
<feature type="domain" description="Type III restriction enzyme C-terminal endonuclease" evidence="2">
    <location>
        <begin position="944"/>
        <end position="1050"/>
    </location>
</feature>
<dbReference type="InterPro" id="IPR006935">
    <property type="entry name" value="Helicase/UvrB_N"/>
</dbReference>
<proteinExistence type="predicted"/>
<dbReference type="Gene3D" id="3.40.50.300">
    <property type="entry name" value="P-loop containing nucleotide triphosphate hydrolases"/>
    <property type="match status" value="2"/>
</dbReference>
<dbReference type="Proteomes" id="UP000430670">
    <property type="component" value="Unassembled WGS sequence"/>
</dbReference>
<dbReference type="Pfam" id="PF19778">
    <property type="entry name" value="RE_endonuc"/>
    <property type="match status" value="1"/>
</dbReference>
<evidence type="ECO:0000313" key="4">
    <source>
        <dbReference type="Proteomes" id="UP000430670"/>
    </source>
</evidence>
<dbReference type="Pfam" id="PF04851">
    <property type="entry name" value="ResIII"/>
    <property type="match status" value="1"/>
</dbReference>
<dbReference type="GO" id="GO:0003677">
    <property type="term" value="F:DNA binding"/>
    <property type="evidence" value="ECO:0007669"/>
    <property type="project" value="InterPro"/>
</dbReference>